<dbReference type="EMBL" id="JAENMS010000006">
    <property type="protein sequence ID" value="MBL5935455.1"/>
    <property type="molecule type" value="Genomic_DNA"/>
</dbReference>
<comment type="caution">
    <text evidence="1">The sequence shown here is derived from an EMBL/GenBank/DDBJ whole genome shotgun (WGS) entry which is preliminary data.</text>
</comment>
<proteinExistence type="predicted"/>
<gene>
    <name evidence="1" type="ORF">I7V27_13505</name>
</gene>
<reference evidence="1" key="1">
    <citation type="submission" date="2020-12" db="EMBL/GenBank/DDBJ databases">
        <title>Draft genome sequence of Enterobacter spp., Lelliottia spp. and Serratia spp. isolated from drinking water reservoirs and lakes.</title>
        <authorList>
            <person name="Reitter C."/>
            <person name="Neuhaus K."/>
            <person name="Huegler M."/>
        </authorList>
    </citation>
    <scope>NUCLEOTIDE SEQUENCE</scope>
    <source>
        <strain evidence="1">TZW15</strain>
    </source>
</reference>
<dbReference type="AlphaFoldDB" id="A0AAP2AE46"/>
<accession>A0AAP2AE46</accession>
<sequence>MTVSTRIISLSGEWQQITDGATTSFIQVKSGVLEYVDADAAPLAEAEGHTEGAGGKFSVTPPTQIWGRKAYASGAARIVVTSR</sequence>
<evidence type="ECO:0000313" key="2">
    <source>
        <dbReference type="Proteomes" id="UP000653275"/>
    </source>
</evidence>
<evidence type="ECO:0000313" key="1">
    <source>
        <dbReference type="EMBL" id="MBL5935455.1"/>
    </source>
</evidence>
<protein>
    <submittedName>
        <fullName evidence="1">Uncharacterized protein</fullName>
    </submittedName>
</protein>
<dbReference type="RefSeq" id="WP_202665956.1">
    <property type="nucleotide sequence ID" value="NZ_JAENMR010000006.1"/>
</dbReference>
<dbReference type="Proteomes" id="UP000653275">
    <property type="component" value="Unassembled WGS sequence"/>
</dbReference>
<name>A0AAP2AE46_LELAM</name>
<organism evidence="1 2">
    <name type="scientific">Lelliottia amnigena</name>
    <name type="common">Enterobacter amnigenus</name>
    <dbReference type="NCBI Taxonomy" id="61646"/>
    <lineage>
        <taxon>Bacteria</taxon>
        <taxon>Pseudomonadati</taxon>
        <taxon>Pseudomonadota</taxon>
        <taxon>Gammaproteobacteria</taxon>
        <taxon>Enterobacterales</taxon>
        <taxon>Enterobacteriaceae</taxon>
        <taxon>Lelliottia</taxon>
    </lineage>
</organism>